<name>A0AAV9ZR99_9AGAR</name>
<reference evidence="1 2" key="1">
    <citation type="journal article" date="2024" name="J Genomics">
        <title>Draft genome sequencing and assembly of Favolaschia claudopus CIRM-BRFM 2984 isolated from oak limbs.</title>
        <authorList>
            <person name="Navarro D."/>
            <person name="Drula E."/>
            <person name="Chaduli D."/>
            <person name="Cazenave R."/>
            <person name="Ahrendt S."/>
            <person name="Wang J."/>
            <person name="Lipzen A."/>
            <person name="Daum C."/>
            <person name="Barry K."/>
            <person name="Grigoriev I.V."/>
            <person name="Favel A."/>
            <person name="Rosso M.N."/>
            <person name="Martin F."/>
        </authorList>
    </citation>
    <scope>NUCLEOTIDE SEQUENCE [LARGE SCALE GENOMIC DNA]</scope>
    <source>
        <strain evidence="1 2">CIRM-BRFM 2984</strain>
    </source>
</reference>
<protein>
    <submittedName>
        <fullName evidence="1">Uncharacterized protein</fullName>
    </submittedName>
</protein>
<dbReference type="Proteomes" id="UP001362999">
    <property type="component" value="Unassembled WGS sequence"/>
</dbReference>
<organism evidence="1 2">
    <name type="scientific">Favolaschia claudopus</name>
    <dbReference type="NCBI Taxonomy" id="2862362"/>
    <lineage>
        <taxon>Eukaryota</taxon>
        <taxon>Fungi</taxon>
        <taxon>Dikarya</taxon>
        <taxon>Basidiomycota</taxon>
        <taxon>Agaricomycotina</taxon>
        <taxon>Agaricomycetes</taxon>
        <taxon>Agaricomycetidae</taxon>
        <taxon>Agaricales</taxon>
        <taxon>Marasmiineae</taxon>
        <taxon>Mycenaceae</taxon>
        <taxon>Favolaschia</taxon>
    </lineage>
</organism>
<evidence type="ECO:0000313" key="2">
    <source>
        <dbReference type="Proteomes" id="UP001362999"/>
    </source>
</evidence>
<sequence>MSDEAVTATSPPLRVTALKYFLTWSWTSTGAESLRISTFGRVGDATTSRHRDDVLLALTFHGPTASIPPPTRSRRIPALTTPPSAFSFLWCHKAKMSAHGKPIFDQFGVSMNKEIDRIQTSALVDEEKVSITTDPAENLLSVDVHGGQEPRSTAWERSRRQVRLDHVRMLPRIKPSPFTAMLFELIVPGRYQADLQTVSNVNKYRWGQQ</sequence>
<evidence type="ECO:0000313" key="1">
    <source>
        <dbReference type="EMBL" id="KAK6988856.1"/>
    </source>
</evidence>
<keyword evidence="2" id="KW-1185">Reference proteome</keyword>
<proteinExistence type="predicted"/>
<comment type="caution">
    <text evidence="1">The sequence shown here is derived from an EMBL/GenBank/DDBJ whole genome shotgun (WGS) entry which is preliminary data.</text>
</comment>
<dbReference type="AlphaFoldDB" id="A0AAV9ZR99"/>
<gene>
    <name evidence="1" type="ORF">R3P38DRAFT_3228124</name>
</gene>
<accession>A0AAV9ZR99</accession>
<dbReference type="EMBL" id="JAWWNJ010000119">
    <property type="protein sequence ID" value="KAK6988856.1"/>
    <property type="molecule type" value="Genomic_DNA"/>
</dbReference>